<dbReference type="EMBL" id="JAGRRH010000016">
    <property type="protein sequence ID" value="KAG7353502.1"/>
    <property type="molecule type" value="Genomic_DNA"/>
</dbReference>
<feature type="region of interest" description="Disordered" evidence="1">
    <location>
        <begin position="871"/>
        <end position="894"/>
    </location>
</feature>
<evidence type="ECO:0008006" key="4">
    <source>
        <dbReference type="Google" id="ProtNLM"/>
    </source>
</evidence>
<feature type="compositionally biased region" description="Basic and acidic residues" evidence="1">
    <location>
        <begin position="24"/>
        <end position="43"/>
    </location>
</feature>
<gene>
    <name evidence="2" type="ORF">IV203_002857</name>
</gene>
<sequence length="1389" mass="155216">MTSEEAEDGGSGNTVSAPSANSTKRNDDHRGHERDRGSDDSFSSRRNNNGNGITNGSTNPVTFQGNCKDLAGHLYILDGEEDLFIKTTRAIGEYIAARFKDAGEFRLAMDPENLGFEELEEPKDPDDSAYGVVLKCWEIALKSYQDAKQTRISNQKKAFSLILGQCSQAVRSRLRSCKSWTKLSQKSDVIGLLKILQSSLHDAPGRYESDIINDALDRFSMFGQNGLSVNEYHSQLKGLVDALEYSEGTIGLSDKRIMKFNNGKRQDVVSKEEWADAAARARNDLLAVRFIKRSDPSRYGALIADLQNQYACGNNQYPATLDDAYTMLTNYVNPQQRPRGDRPKKKKHQGLSFLQEGDRNTDRGGGRGGRGGRGGQGRGRDSDNNNEETAEEYVSRPTSTGNATTRDRLAQLFAQRYGKIPRSWMLADSCSSVDIFCDATLLHDIHEADEPLTLHCNAGSVTLTLQGYLPGYPEPIWYYPDGIANIFSLRNLSKHYHITMDSAVYNGLRLRKPDGTTFDFVPSDTGLYHLDSKMFGTSPRMWSLITAVKEQAAGYTKRQLDEAQQARRMQNIIMHPSDKQLSDVAIHHLRGCPVTKRLIQIASNVFGPNLGSLKGKTVHRPSSHIQPNMDPVPPDILERHQDVILATHIMFVNKIPNLLTVSRDLRFVTVTDIPNRQLTTVEKELQKIVHLYERRGFRITSMLCDPEFEELRSVFPFLNPCSADEHVPEAEIAYAASTSPCLSAIFHALCVLTVHSPHYLLVGNELTYNKHVRLEFGSYVQTHEAHTNEMRQRTLGAICLGPTGNSQGGHYFMSLTSGERIIRHKWTSLPMPAEAIARVSHIGRRQGMPSSLTFSNRHDAEILDAIADTIEDDHHDVSDDDSDYSYDSDEDTSFVPGDDVSIVSDPAMSAAPAFPAATGVTQLDQALLDQTLGYATALNNDHMETREHESREEADDETYEEEIAKEESYDIDDQESAGVDESTGVEEAECPENTGVEATNAGTLTQMTANKGVKLFGAAGEQAIEKELRQLLTRDVMHGVDSQTLTREQRRAALRYLMFLKEKRCGTIKGRGCADGRKQRLYKTKEETSSPALSIEALFLSCVIDAYERRYVLTCNIPGAFMQAEMDELLHLKLDGTILEILLRMEPSYCQYVAYENGKKVLYAQLDKALYGAVQSALLFWKKLTAFVVDVLGFEINPYDECVANKIINGKQEAVYDSMVHNYLGMRIDYSIDGKVQFTMPTMVNEIIAQLPMSLSSGPSATPAGNHLFVVDKNAQKLSETNSDLLHWMTTQLLYLCKRARPDLQTAVAFLITRVVAPDCDDIKKLGRCVRYLRRTAHLPLVLEANCVSNIRWWVDASYAVHPDMRSHTGGTMTFWQRVSILHVDTAKN</sequence>
<proteinExistence type="predicted"/>
<dbReference type="Proteomes" id="UP000693970">
    <property type="component" value="Unassembled WGS sequence"/>
</dbReference>
<protein>
    <recommendedName>
        <fullName evidence="4">Reverse transcriptase Ty1/copia-type domain-containing protein</fullName>
    </recommendedName>
</protein>
<comment type="caution">
    <text evidence="2">The sequence shown here is derived from an EMBL/GenBank/DDBJ whole genome shotgun (WGS) entry which is preliminary data.</text>
</comment>
<evidence type="ECO:0000313" key="3">
    <source>
        <dbReference type="Proteomes" id="UP000693970"/>
    </source>
</evidence>
<feature type="compositionally biased region" description="Basic and acidic residues" evidence="1">
    <location>
        <begin position="356"/>
        <end position="365"/>
    </location>
</feature>
<feature type="region of interest" description="Disordered" evidence="1">
    <location>
        <begin position="333"/>
        <end position="406"/>
    </location>
</feature>
<evidence type="ECO:0000313" key="2">
    <source>
        <dbReference type="EMBL" id="KAG7353502.1"/>
    </source>
</evidence>
<organism evidence="2 3">
    <name type="scientific">Nitzschia inconspicua</name>
    <dbReference type="NCBI Taxonomy" id="303405"/>
    <lineage>
        <taxon>Eukaryota</taxon>
        <taxon>Sar</taxon>
        <taxon>Stramenopiles</taxon>
        <taxon>Ochrophyta</taxon>
        <taxon>Bacillariophyta</taxon>
        <taxon>Bacillariophyceae</taxon>
        <taxon>Bacillariophycidae</taxon>
        <taxon>Bacillariales</taxon>
        <taxon>Bacillariaceae</taxon>
        <taxon>Nitzschia</taxon>
    </lineage>
</organism>
<feature type="compositionally biased region" description="Gly residues" evidence="1">
    <location>
        <begin position="366"/>
        <end position="377"/>
    </location>
</feature>
<dbReference type="OrthoDB" id="42030at2759"/>
<reference evidence="2" key="1">
    <citation type="journal article" date="2021" name="Sci. Rep.">
        <title>Diploid genomic architecture of Nitzschia inconspicua, an elite biomass production diatom.</title>
        <authorList>
            <person name="Oliver A."/>
            <person name="Podell S."/>
            <person name="Pinowska A."/>
            <person name="Traller J.C."/>
            <person name="Smith S.R."/>
            <person name="McClure R."/>
            <person name="Beliaev A."/>
            <person name="Bohutskyi P."/>
            <person name="Hill E.A."/>
            <person name="Rabines A."/>
            <person name="Zheng H."/>
            <person name="Allen L.Z."/>
            <person name="Kuo A."/>
            <person name="Grigoriev I.V."/>
            <person name="Allen A.E."/>
            <person name="Hazlebeck D."/>
            <person name="Allen E.E."/>
        </authorList>
    </citation>
    <scope>NUCLEOTIDE SEQUENCE</scope>
    <source>
        <strain evidence="2">Hildebrandi</strain>
    </source>
</reference>
<accession>A0A9K3PN48</accession>
<feature type="region of interest" description="Disordered" evidence="1">
    <location>
        <begin position="1"/>
        <end position="61"/>
    </location>
</feature>
<evidence type="ECO:0000256" key="1">
    <source>
        <dbReference type="SAM" id="MobiDB-lite"/>
    </source>
</evidence>
<keyword evidence="3" id="KW-1185">Reference proteome</keyword>
<reference evidence="2" key="2">
    <citation type="submission" date="2021-04" db="EMBL/GenBank/DDBJ databases">
        <authorList>
            <person name="Podell S."/>
        </authorList>
    </citation>
    <scope>NUCLEOTIDE SEQUENCE</scope>
    <source>
        <strain evidence="2">Hildebrandi</strain>
    </source>
</reference>
<name>A0A9K3PN48_9STRA</name>
<feature type="compositionally biased region" description="Acidic residues" evidence="1">
    <location>
        <begin position="878"/>
        <end position="892"/>
    </location>
</feature>
<feature type="compositionally biased region" description="Polar residues" evidence="1">
    <location>
        <begin position="13"/>
        <end position="23"/>
    </location>
</feature>